<reference evidence="1 2" key="1">
    <citation type="submission" date="2021-03" db="EMBL/GenBank/DDBJ databases">
        <title>Sequencing the genomes of 1000 actinobacteria strains.</title>
        <authorList>
            <person name="Klenk H.-P."/>
        </authorList>
    </citation>
    <scope>NUCLEOTIDE SEQUENCE [LARGE SCALE GENOMIC DNA]</scope>
    <source>
        <strain evidence="1 2">DSM 40843</strain>
    </source>
</reference>
<name>A0ABS4VBX6_9ACTN</name>
<dbReference type="RefSeq" id="WP_056798341.1">
    <property type="nucleotide sequence ID" value="NZ_BMWJ01000003.1"/>
</dbReference>
<keyword evidence="2" id="KW-1185">Reference proteome</keyword>
<dbReference type="Proteomes" id="UP001519311">
    <property type="component" value="Unassembled WGS sequence"/>
</dbReference>
<evidence type="ECO:0000313" key="1">
    <source>
        <dbReference type="EMBL" id="MBP2361149.1"/>
    </source>
</evidence>
<evidence type="ECO:0000313" key="2">
    <source>
        <dbReference type="Proteomes" id="UP001519311"/>
    </source>
</evidence>
<proteinExistence type="predicted"/>
<comment type="caution">
    <text evidence="1">The sequence shown here is derived from an EMBL/GenBank/DDBJ whole genome shotgun (WGS) entry which is preliminary data.</text>
</comment>
<gene>
    <name evidence="1" type="ORF">JOF59_003549</name>
</gene>
<organism evidence="1 2">
    <name type="scientific">Streptomyces clavifer</name>
    <dbReference type="NCBI Taxonomy" id="68188"/>
    <lineage>
        <taxon>Bacteria</taxon>
        <taxon>Bacillati</taxon>
        <taxon>Actinomycetota</taxon>
        <taxon>Actinomycetes</taxon>
        <taxon>Kitasatosporales</taxon>
        <taxon>Streptomycetaceae</taxon>
        <taxon>Streptomyces</taxon>
    </lineage>
</organism>
<protein>
    <submittedName>
        <fullName evidence="1">Uncharacterized protein</fullName>
    </submittedName>
</protein>
<sequence>MSAGGNNYNFGDIVNMHGGSGNYGIVKGQTTPGTTPSEPPALEAAVRELLVLVHELRDQVSPLNARTIDDSVSAIDGDAGAPPEDRHRALLAVAGIAATVGTVGEPVLEAVNRILELLGVK</sequence>
<accession>A0ABS4VBX6</accession>
<dbReference type="EMBL" id="JAGINS010000001">
    <property type="protein sequence ID" value="MBP2361149.1"/>
    <property type="molecule type" value="Genomic_DNA"/>
</dbReference>